<dbReference type="EMBL" id="LAZR01018751">
    <property type="protein sequence ID" value="KKL95147.1"/>
    <property type="molecule type" value="Genomic_DNA"/>
</dbReference>
<evidence type="ECO:0000313" key="1">
    <source>
        <dbReference type="EMBL" id="KKL95147.1"/>
    </source>
</evidence>
<protein>
    <submittedName>
        <fullName evidence="1">Uncharacterized protein</fullName>
    </submittedName>
</protein>
<reference evidence="1" key="1">
    <citation type="journal article" date="2015" name="Nature">
        <title>Complex archaea that bridge the gap between prokaryotes and eukaryotes.</title>
        <authorList>
            <person name="Spang A."/>
            <person name="Saw J.H."/>
            <person name="Jorgensen S.L."/>
            <person name="Zaremba-Niedzwiedzka K."/>
            <person name="Martijn J."/>
            <person name="Lind A.E."/>
            <person name="van Eijk R."/>
            <person name="Schleper C."/>
            <person name="Guy L."/>
            <person name="Ettema T.J."/>
        </authorList>
    </citation>
    <scope>NUCLEOTIDE SEQUENCE</scope>
</reference>
<organism evidence="1">
    <name type="scientific">marine sediment metagenome</name>
    <dbReference type="NCBI Taxonomy" id="412755"/>
    <lineage>
        <taxon>unclassified sequences</taxon>
        <taxon>metagenomes</taxon>
        <taxon>ecological metagenomes</taxon>
    </lineage>
</organism>
<comment type="caution">
    <text evidence="1">The sequence shown here is derived from an EMBL/GenBank/DDBJ whole genome shotgun (WGS) entry which is preliminary data.</text>
</comment>
<dbReference type="AlphaFoldDB" id="A0A0F9J7K3"/>
<sequence length="404" mass="47852">MVEIINNTDFLEALNALFEYSKKIFKFFHLKEGEDLINEIYKNNNLEYFKQIEEKMKKSGPIQALRYNILMQFIRDKDQNLNSTLVSEEFIIKTIDELSVVGFNGNIFKKKSFDKTWTNYHFTRILLYFYDYKFKIENKKKFLILVKFLLYKLNLDDYEEISNLRIDDEGKIVLKDKPPKAKTIIMKRSAFSIIDFEARVNYKFFYDPWIAIFPSQFKKHQRAYQIFMRINPKTPDLELSYGLHPGSKTITHLCKENKNLKGITLDFNNKKLLETIINFYSKEIIPEYNRLNNLENRYSKYKNINCWFVSPQPPDETVRPVKEKSPENSMFEIMMNRGIFALGWPEIQKNLDNLNLDNMKIEGLSDDVIKMYKAIKNEIEIGDIVIAIKGGPDKKNYSVGYVTS</sequence>
<feature type="non-terminal residue" evidence="1">
    <location>
        <position position="404"/>
    </location>
</feature>
<gene>
    <name evidence="1" type="ORF">LCGC14_1857560</name>
</gene>
<name>A0A0F9J7K3_9ZZZZ</name>
<accession>A0A0F9J7K3</accession>
<proteinExistence type="predicted"/>